<reference evidence="1 2" key="1">
    <citation type="submission" date="2018-12" db="EMBL/GenBank/DDBJ databases">
        <authorList>
            <person name="Feng G."/>
            <person name="Zhu H."/>
        </authorList>
    </citation>
    <scope>NUCLEOTIDE SEQUENCE [LARGE SCALE GENOMIC DNA]</scope>
    <source>
        <strain evidence="1 2">9PBR-2</strain>
    </source>
</reference>
<dbReference type="RefSeq" id="WP_148103655.1">
    <property type="nucleotide sequence ID" value="NZ_RWIS01000018.1"/>
</dbReference>
<evidence type="ECO:0000313" key="1">
    <source>
        <dbReference type="EMBL" id="RSK24204.1"/>
    </source>
</evidence>
<protein>
    <submittedName>
        <fullName evidence="1">Uncharacterized protein</fullName>
    </submittedName>
</protein>
<sequence>MLYERHYSARKNRKSKQIVGPGYSIVLLTHDDKALFVWQKQKYRNDGQHGINCAVFRNEGAGLASALILEAEQIVWQRWPGERLYTYVAPKLIDSINPGCCFKKAGWRVCGESGSGLLILEKLPEA</sequence>
<keyword evidence="2" id="KW-1185">Reference proteome</keyword>
<dbReference type="EMBL" id="RWIS01000018">
    <property type="protein sequence ID" value="RSK24204.1"/>
    <property type="molecule type" value="Genomic_DNA"/>
</dbReference>
<accession>A0A3R9M7M0</accession>
<dbReference type="OrthoDB" id="8447034at2"/>
<evidence type="ECO:0000313" key="2">
    <source>
        <dbReference type="Proteomes" id="UP000280066"/>
    </source>
</evidence>
<proteinExistence type="predicted"/>
<comment type="caution">
    <text evidence="1">The sequence shown here is derived from an EMBL/GenBank/DDBJ whole genome shotgun (WGS) entry which is preliminary data.</text>
</comment>
<dbReference type="AlphaFoldDB" id="A0A3R9M7M0"/>
<gene>
    <name evidence="1" type="ORF">EI290_20710</name>
</gene>
<name>A0A3R9M7M0_9BACT</name>
<dbReference type="Proteomes" id="UP000280066">
    <property type="component" value="Unassembled WGS sequence"/>
</dbReference>
<organism evidence="1 2">
    <name type="scientific">Hymenobacter metallilatus</name>
    <dbReference type="NCBI Taxonomy" id="2493666"/>
    <lineage>
        <taxon>Bacteria</taxon>
        <taxon>Pseudomonadati</taxon>
        <taxon>Bacteroidota</taxon>
        <taxon>Cytophagia</taxon>
        <taxon>Cytophagales</taxon>
        <taxon>Hymenobacteraceae</taxon>
        <taxon>Hymenobacter</taxon>
    </lineage>
</organism>